<dbReference type="PANTHER" id="PTHR42893:SF46">
    <property type="entry name" value="PROTEIN DETOXIFICATION 44, CHLOROPLASTIC"/>
    <property type="match status" value="1"/>
</dbReference>
<accession>A0A3T0EBS7</accession>
<dbReference type="KEGG" id="gak:X907_2279"/>
<keyword evidence="7" id="KW-1185">Reference proteome</keyword>
<protein>
    <submittedName>
        <fullName evidence="6">Putative DNA-damage-inducible protein F</fullName>
    </submittedName>
</protein>
<keyword evidence="4" id="KW-1133">Transmembrane helix</keyword>
<keyword evidence="3" id="KW-0812">Transmembrane</keyword>
<dbReference type="OrthoDB" id="9789527at2"/>
<dbReference type="RefSeq" id="WP_127568036.1">
    <property type="nucleotide sequence ID" value="NZ_BMFB01000001.1"/>
</dbReference>
<dbReference type="NCBIfam" id="TIGR00797">
    <property type="entry name" value="matE"/>
    <property type="match status" value="1"/>
</dbReference>
<name>A0A3T0EBS7_9PROT</name>
<dbReference type="InterPro" id="IPR002528">
    <property type="entry name" value="MATE_fam"/>
</dbReference>
<gene>
    <name evidence="6" type="ORF">X907_2279</name>
</gene>
<dbReference type="EMBL" id="CP018911">
    <property type="protein sequence ID" value="AZU04794.1"/>
    <property type="molecule type" value="Genomic_DNA"/>
</dbReference>
<reference evidence="6 7" key="1">
    <citation type="submission" date="2016-12" db="EMBL/GenBank/DDBJ databases">
        <title>The genome of dimorphic prosthecate Glycocaulis alkaliphilus 6b-8t, isolated from crude oil dictates its adaptability in petroleum environments.</title>
        <authorList>
            <person name="Wu X.-L."/>
            <person name="Geng S."/>
        </authorList>
    </citation>
    <scope>NUCLEOTIDE SEQUENCE [LARGE SCALE GENOMIC DNA]</scope>
    <source>
        <strain evidence="6 7">6B-8</strain>
    </source>
</reference>
<evidence type="ECO:0000256" key="3">
    <source>
        <dbReference type="ARBA" id="ARBA00022692"/>
    </source>
</evidence>
<dbReference type="GO" id="GO:0042910">
    <property type="term" value="F:xenobiotic transmembrane transporter activity"/>
    <property type="evidence" value="ECO:0007669"/>
    <property type="project" value="InterPro"/>
</dbReference>
<evidence type="ECO:0000256" key="2">
    <source>
        <dbReference type="ARBA" id="ARBA00010199"/>
    </source>
</evidence>
<keyword evidence="5" id="KW-0472">Membrane</keyword>
<evidence type="ECO:0000256" key="4">
    <source>
        <dbReference type="ARBA" id="ARBA00022989"/>
    </source>
</evidence>
<proteinExistence type="inferred from homology"/>
<dbReference type="Proteomes" id="UP000286954">
    <property type="component" value="Chromosome"/>
</dbReference>
<dbReference type="CDD" id="cd13136">
    <property type="entry name" value="MATE_DinF_like"/>
    <property type="match status" value="1"/>
</dbReference>
<dbReference type="PANTHER" id="PTHR42893">
    <property type="entry name" value="PROTEIN DETOXIFICATION 44, CHLOROPLASTIC-RELATED"/>
    <property type="match status" value="1"/>
</dbReference>
<dbReference type="Pfam" id="PF01554">
    <property type="entry name" value="MatE"/>
    <property type="match status" value="2"/>
</dbReference>
<comment type="subcellular location">
    <subcellularLocation>
        <location evidence="1">Membrane</location>
        <topology evidence="1">Multi-pass membrane protein</topology>
    </subcellularLocation>
</comment>
<evidence type="ECO:0000256" key="1">
    <source>
        <dbReference type="ARBA" id="ARBA00004141"/>
    </source>
</evidence>
<evidence type="ECO:0000313" key="6">
    <source>
        <dbReference type="EMBL" id="AZU04794.1"/>
    </source>
</evidence>
<organism evidence="6 7">
    <name type="scientific">Glycocaulis alkaliphilus</name>
    <dbReference type="NCBI Taxonomy" id="1434191"/>
    <lineage>
        <taxon>Bacteria</taxon>
        <taxon>Pseudomonadati</taxon>
        <taxon>Pseudomonadota</taxon>
        <taxon>Alphaproteobacteria</taxon>
        <taxon>Maricaulales</taxon>
        <taxon>Maricaulaceae</taxon>
        <taxon>Glycocaulis</taxon>
    </lineage>
</organism>
<dbReference type="GO" id="GO:0005886">
    <property type="term" value="C:plasma membrane"/>
    <property type="evidence" value="ECO:0007669"/>
    <property type="project" value="TreeGrafter"/>
</dbReference>
<evidence type="ECO:0000313" key="7">
    <source>
        <dbReference type="Proteomes" id="UP000286954"/>
    </source>
</evidence>
<comment type="similarity">
    <text evidence="2">Belongs to the multi antimicrobial extrusion (MATE) (TC 2.A.66.1) family.</text>
</comment>
<dbReference type="InterPro" id="IPR044644">
    <property type="entry name" value="DinF-like"/>
</dbReference>
<sequence length="452" mass="47258">MASASPLTRRKVLALALPIMAANIATPLVGLVDIAVIGRTGTTAEIAAVALGALIFNFIFWAFGFLRMGMTGLTAQADGRGDEAEVRASLLRGIITGLAIGCVLLAAQWPLRELAFTLFSAESGVEAAGRAYFDARIWSAPAALAGFALYGWLIGLGRTGMALALQAVLNVINAALSILFVAGFGWGVAGVAWASTLALWLHLLPGIAIVAWILRSRIAASVPLALILAPAAIRRLLGVNRDIFLRTLALLAGFAWFNEASLREGTEVMAGNAVLLQFISIIAYFLDAFAHVTETVTGKAAGKGDWKGLKRALRLTTEQAAGFAVLASLMLLLAGEALIGLITTDPATRGAAMAYLPLCALVPLMGFASWQLDGLMIGTTRGPLMRNAMIAALLIYLALDSALRPAFGGTGLWLAFLGYYVARAGTLSFGLSGLKRDVTAQASTPTASARDV</sequence>
<dbReference type="GO" id="GO:0015297">
    <property type="term" value="F:antiporter activity"/>
    <property type="evidence" value="ECO:0007669"/>
    <property type="project" value="InterPro"/>
</dbReference>
<dbReference type="AlphaFoldDB" id="A0A3T0EBS7"/>
<evidence type="ECO:0000256" key="5">
    <source>
        <dbReference type="ARBA" id="ARBA00023136"/>
    </source>
</evidence>